<organism evidence="2 3">
    <name type="scientific">Staphylococcus ratti</name>
    <dbReference type="NCBI Taxonomy" id="2892440"/>
    <lineage>
        <taxon>Bacteria</taxon>
        <taxon>Bacillati</taxon>
        <taxon>Bacillota</taxon>
        <taxon>Bacilli</taxon>
        <taxon>Bacillales</taxon>
        <taxon>Staphylococcaceae</taxon>
        <taxon>Staphylococcus</taxon>
    </lineage>
</organism>
<evidence type="ECO:0008006" key="4">
    <source>
        <dbReference type="Google" id="ProtNLM"/>
    </source>
</evidence>
<name>A0ABY3PE23_9STAP</name>
<feature type="coiled-coil region" evidence="1">
    <location>
        <begin position="7"/>
        <end position="55"/>
    </location>
</feature>
<gene>
    <name evidence="2" type="ORF">LN051_02585</name>
</gene>
<reference evidence="2 3" key="1">
    <citation type="journal article" date="2022" name="Pathogens">
        <title>Staphylococcus ratti sp. nov. Isolated from a Lab Rat.</title>
        <authorList>
            <person name="Kovarovic V."/>
            <person name="Sedlacek I."/>
            <person name="Petras P."/>
            <person name="Kralova S."/>
            <person name="Maslanova I."/>
            <person name="Svec P."/>
            <person name="Neumann-Schaal M."/>
            <person name="Botka T."/>
            <person name="Gelbicova T."/>
            <person name="Stankova E."/>
            <person name="Doskar J."/>
            <person name="Pantucek R."/>
        </authorList>
    </citation>
    <scope>NUCLEOTIDE SEQUENCE [LARGE SCALE GENOMIC DNA]</scope>
    <source>
        <strain evidence="2 3">CCM 9025</strain>
    </source>
</reference>
<dbReference type="EMBL" id="CP086654">
    <property type="protein sequence ID" value="UEX90572.1"/>
    <property type="molecule type" value="Genomic_DNA"/>
</dbReference>
<dbReference type="InterPro" id="IPR048062">
    <property type="entry name" value="SE1832-like"/>
</dbReference>
<dbReference type="Proteomes" id="UP001197626">
    <property type="component" value="Chromosome"/>
</dbReference>
<keyword evidence="3" id="KW-1185">Reference proteome</keyword>
<evidence type="ECO:0000313" key="3">
    <source>
        <dbReference type="Proteomes" id="UP001197626"/>
    </source>
</evidence>
<evidence type="ECO:0000313" key="2">
    <source>
        <dbReference type="EMBL" id="UEX90572.1"/>
    </source>
</evidence>
<evidence type="ECO:0000256" key="1">
    <source>
        <dbReference type="SAM" id="Coils"/>
    </source>
</evidence>
<proteinExistence type="predicted"/>
<dbReference type="RefSeq" id="WP_229293068.1">
    <property type="nucleotide sequence ID" value="NZ_CP086654.1"/>
</dbReference>
<sequence>MNLESQLQELKMDYVRLQGDLEKRESTGQQVDPLIQQLEAIEHQIANVRQQLQQQSK</sequence>
<keyword evidence="1" id="KW-0175">Coiled coil</keyword>
<dbReference type="NCBIfam" id="NF040877">
    <property type="entry name" value="SE1832_fam"/>
    <property type="match status" value="1"/>
</dbReference>
<accession>A0ABY3PE23</accession>
<protein>
    <recommendedName>
        <fullName evidence="4">DNA repair/chromosome segregation ATPase</fullName>
    </recommendedName>
</protein>